<feature type="compositionally biased region" description="Basic and acidic residues" evidence="2">
    <location>
        <begin position="70"/>
        <end position="94"/>
    </location>
</feature>
<dbReference type="SMART" id="SM00360">
    <property type="entry name" value="RRM"/>
    <property type="match status" value="2"/>
</dbReference>
<proteinExistence type="predicted"/>
<dbReference type="PRINTS" id="PR01217">
    <property type="entry name" value="PRICHEXTENSN"/>
</dbReference>
<dbReference type="PROSITE" id="PS50102">
    <property type="entry name" value="RRM"/>
    <property type="match status" value="2"/>
</dbReference>
<evidence type="ECO:0000256" key="1">
    <source>
        <dbReference type="PROSITE-ProRule" id="PRU00176"/>
    </source>
</evidence>
<keyword evidence="1" id="KW-0694">RNA-binding</keyword>
<dbReference type="PANTHER" id="PTHR48034">
    <property type="entry name" value="TRANSFORMER-2 SEX-DETERMINING PROTEIN-RELATED"/>
    <property type="match status" value="1"/>
</dbReference>
<evidence type="ECO:0000313" key="5">
    <source>
        <dbReference type="Proteomes" id="UP001344447"/>
    </source>
</evidence>
<feature type="compositionally biased region" description="Low complexity" evidence="2">
    <location>
        <begin position="224"/>
        <end position="238"/>
    </location>
</feature>
<dbReference type="Pfam" id="PF00076">
    <property type="entry name" value="RRM_1"/>
    <property type="match status" value="1"/>
</dbReference>
<evidence type="ECO:0000259" key="3">
    <source>
        <dbReference type="PROSITE" id="PS50102"/>
    </source>
</evidence>
<protein>
    <recommendedName>
        <fullName evidence="3">RRM domain-containing protein</fullName>
    </recommendedName>
</protein>
<dbReference type="SUPFAM" id="SSF54928">
    <property type="entry name" value="RNA-binding domain, RBD"/>
    <property type="match status" value="2"/>
</dbReference>
<name>A0AAN7TU56_9MYCE</name>
<dbReference type="Gene3D" id="3.30.70.330">
    <property type="match status" value="2"/>
</dbReference>
<evidence type="ECO:0000256" key="2">
    <source>
        <dbReference type="SAM" id="MobiDB-lite"/>
    </source>
</evidence>
<feature type="domain" description="RRM" evidence="3">
    <location>
        <begin position="311"/>
        <end position="407"/>
    </location>
</feature>
<dbReference type="EMBL" id="JAVFKY010000003">
    <property type="protein sequence ID" value="KAK5579452.1"/>
    <property type="molecule type" value="Genomic_DNA"/>
</dbReference>
<dbReference type="InterPro" id="IPR050441">
    <property type="entry name" value="RBM"/>
</dbReference>
<dbReference type="CDD" id="cd12394">
    <property type="entry name" value="RRM1_RBM34"/>
    <property type="match status" value="1"/>
</dbReference>
<keyword evidence="5" id="KW-1185">Reference proteome</keyword>
<evidence type="ECO:0000313" key="4">
    <source>
        <dbReference type="EMBL" id="KAK5579452.1"/>
    </source>
</evidence>
<accession>A0AAN7TU56</accession>
<feature type="compositionally biased region" description="Polar residues" evidence="2">
    <location>
        <begin position="206"/>
        <end position="216"/>
    </location>
</feature>
<feature type="compositionally biased region" description="Low complexity" evidence="2">
    <location>
        <begin position="112"/>
        <end position="197"/>
    </location>
</feature>
<reference evidence="4 5" key="1">
    <citation type="submission" date="2023-11" db="EMBL/GenBank/DDBJ databases">
        <title>Dfirmibasis_genome.</title>
        <authorList>
            <person name="Edelbroek B."/>
            <person name="Kjellin J."/>
            <person name="Jerlstrom-Hultqvist J."/>
            <person name="Soderbom F."/>
        </authorList>
    </citation>
    <scope>NUCLEOTIDE SEQUENCE [LARGE SCALE GENOMIC DNA]</scope>
    <source>
        <strain evidence="4 5">TNS-C-14</strain>
    </source>
</reference>
<dbReference type="Proteomes" id="UP001344447">
    <property type="component" value="Unassembled WGS sequence"/>
</dbReference>
<feature type="region of interest" description="Disordered" evidence="2">
    <location>
        <begin position="491"/>
        <end position="524"/>
    </location>
</feature>
<dbReference type="GO" id="GO:0003723">
    <property type="term" value="F:RNA binding"/>
    <property type="evidence" value="ECO:0007669"/>
    <property type="project" value="UniProtKB-UniRule"/>
</dbReference>
<feature type="region of interest" description="Disordered" evidence="2">
    <location>
        <begin position="283"/>
        <end position="303"/>
    </location>
</feature>
<organism evidence="4 5">
    <name type="scientific">Dictyostelium firmibasis</name>
    <dbReference type="NCBI Taxonomy" id="79012"/>
    <lineage>
        <taxon>Eukaryota</taxon>
        <taxon>Amoebozoa</taxon>
        <taxon>Evosea</taxon>
        <taxon>Eumycetozoa</taxon>
        <taxon>Dictyostelia</taxon>
        <taxon>Dictyosteliales</taxon>
        <taxon>Dictyosteliaceae</taxon>
        <taxon>Dictyostelium</taxon>
    </lineage>
</organism>
<dbReference type="InterPro" id="IPR012677">
    <property type="entry name" value="Nucleotide-bd_a/b_plait_sf"/>
</dbReference>
<comment type="caution">
    <text evidence="4">The sequence shown here is derived from an EMBL/GenBank/DDBJ whole genome shotgun (WGS) entry which is preliminary data.</text>
</comment>
<feature type="compositionally biased region" description="Basic residues" evidence="2">
    <location>
        <begin position="498"/>
        <end position="514"/>
    </location>
</feature>
<feature type="domain" description="RRM" evidence="3">
    <location>
        <begin position="416"/>
        <end position="494"/>
    </location>
</feature>
<dbReference type="InterPro" id="IPR000504">
    <property type="entry name" value="RRM_dom"/>
</dbReference>
<dbReference type="AlphaFoldDB" id="A0AAN7TU56"/>
<gene>
    <name evidence="4" type="ORF">RB653_009135</name>
</gene>
<dbReference type="InterPro" id="IPR035979">
    <property type="entry name" value="RBD_domain_sf"/>
</dbReference>
<sequence>MAGKLEKSTNQVVSKTTPNKETNNKKRKEPEQKIETTKTTETKKTQTEKPKTTDKDSNKKTSENNTTKKNTTENKKIETEKPATTDKDSIKKTSENNTKTKQPQAKKQKSEPTTQPKPTTAPTTTPTKPTTKPTTTTTTTTTTKPTTTPTTKPTTTPTTKPTTPTTAPTTKPTTKSTTKPTIKPTTTTEPTQPQQSTFSIFDSLKKSNAVSTTSDNKTVETKKTTTPSKKTTTITTTDKSNEKESSSSLLLKAFSTDNQYSEPNIKEIDEKIDDVLKEIQETSGEISRKDQKDKAKLKADGVDERKKQNPRTVFVSNLNLEFAKDSELRQLFKEFGQIETIRFRSIPLSKIDGNRKETFIKKQFHEKRETCNAYIVFKQINDAKKAVKEMNGKEAFGKHLRVDMADHKPSKESDAKTIFIGNIPYETEEEELFLIFDKAFGKVVSLRIVRDSFTNIGKGFGYVNFSCDKAATAAIDHKTIEFNGREIRIFPTKENPKKGKTIKEKKKLLNKKPSTRGQKSNDQE</sequence>
<feature type="region of interest" description="Disordered" evidence="2">
    <location>
        <begin position="1"/>
        <end position="247"/>
    </location>
</feature>
<feature type="compositionally biased region" description="Basic and acidic residues" evidence="2">
    <location>
        <begin position="22"/>
        <end position="62"/>
    </location>
</feature>